<organism evidence="1 2">
    <name type="scientific">Liparis tanakae</name>
    <name type="common">Tanaka's snailfish</name>
    <dbReference type="NCBI Taxonomy" id="230148"/>
    <lineage>
        <taxon>Eukaryota</taxon>
        <taxon>Metazoa</taxon>
        <taxon>Chordata</taxon>
        <taxon>Craniata</taxon>
        <taxon>Vertebrata</taxon>
        <taxon>Euteleostomi</taxon>
        <taxon>Actinopterygii</taxon>
        <taxon>Neopterygii</taxon>
        <taxon>Teleostei</taxon>
        <taxon>Neoteleostei</taxon>
        <taxon>Acanthomorphata</taxon>
        <taxon>Eupercaria</taxon>
        <taxon>Perciformes</taxon>
        <taxon>Cottioidei</taxon>
        <taxon>Cottales</taxon>
        <taxon>Liparidae</taxon>
        <taxon>Liparis</taxon>
    </lineage>
</organism>
<gene>
    <name evidence="1" type="ORF">EYF80_050008</name>
</gene>
<dbReference type="AlphaFoldDB" id="A0A4Z2FF25"/>
<reference evidence="1 2" key="1">
    <citation type="submission" date="2019-03" db="EMBL/GenBank/DDBJ databases">
        <title>First draft genome of Liparis tanakae, snailfish: a comprehensive survey of snailfish specific genes.</title>
        <authorList>
            <person name="Kim W."/>
            <person name="Song I."/>
            <person name="Jeong J.-H."/>
            <person name="Kim D."/>
            <person name="Kim S."/>
            <person name="Ryu S."/>
            <person name="Song J.Y."/>
            <person name="Lee S.K."/>
        </authorList>
    </citation>
    <scope>NUCLEOTIDE SEQUENCE [LARGE SCALE GENOMIC DNA]</scope>
    <source>
        <tissue evidence="1">Muscle</tissue>
    </source>
</reference>
<dbReference type="EMBL" id="SRLO01001244">
    <property type="protein sequence ID" value="TNN39827.1"/>
    <property type="molecule type" value="Genomic_DNA"/>
</dbReference>
<keyword evidence="2" id="KW-1185">Reference proteome</keyword>
<dbReference type="Proteomes" id="UP000314294">
    <property type="component" value="Unassembled WGS sequence"/>
</dbReference>
<sequence>MAVSSLNVEVHRYLYWYGADTCTGMGPVPVLVWDRYLYWYGAGTCTGMGPQNPTGSALSSDRTPRSDRCNAFCCCRATHSLKQRRAANKLRNVDAGLMPSSCSSNGSPYLPS</sequence>
<evidence type="ECO:0000313" key="2">
    <source>
        <dbReference type="Proteomes" id="UP000314294"/>
    </source>
</evidence>
<protein>
    <submittedName>
        <fullName evidence="1">Uncharacterized protein</fullName>
    </submittedName>
</protein>
<proteinExistence type="predicted"/>
<accession>A0A4Z2FF25</accession>
<comment type="caution">
    <text evidence="1">The sequence shown here is derived from an EMBL/GenBank/DDBJ whole genome shotgun (WGS) entry which is preliminary data.</text>
</comment>
<name>A0A4Z2FF25_9TELE</name>
<evidence type="ECO:0000313" key="1">
    <source>
        <dbReference type="EMBL" id="TNN39827.1"/>
    </source>
</evidence>